<dbReference type="Proteomes" id="UP000887568">
    <property type="component" value="Unplaced"/>
</dbReference>
<evidence type="ECO:0000313" key="9">
    <source>
        <dbReference type="EnsemblMetazoa" id="XP_038052071.1"/>
    </source>
</evidence>
<proteinExistence type="inferred from homology"/>
<evidence type="ECO:0000256" key="7">
    <source>
        <dbReference type="ARBA" id="ARBA00071275"/>
    </source>
</evidence>
<keyword evidence="6" id="KW-0804">Transcription</keyword>
<keyword evidence="3" id="KW-0809">Transit peptide</keyword>
<dbReference type="RefSeq" id="XP_038052071.1">
    <property type="nucleotide sequence ID" value="XM_038196143.1"/>
</dbReference>
<comment type="similarity">
    <text evidence="2">Belongs to the mTERF family.</text>
</comment>
<dbReference type="PANTHER" id="PTHR13068">
    <property type="entry name" value="CGI-12 PROTEIN-RELATED"/>
    <property type="match status" value="1"/>
</dbReference>
<evidence type="ECO:0000313" key="10">
    <source>
        <dbReference type="Proteomes" id="UP000887568"/>
    </source>
</evidence>
<dbReference type="AlphaFoldDB" id="A0A913ZLY1"/>
<evidence type="ECO:0000256" key="1">
    <source>
        <dbReference type="ARBA" id="ARBA00004173"/>
    </source>
</evidence>
<dbReference type="SMART" id="SM00733">
    <property type="entry name" value="Mterf"/>
    <property type="match status" value="5"/>
</dbReference>
<dbReference type="EnsemblMetazoa" id="XM_038196143.1">
    <property type="protein sequence ID" value="XP_038052071.1"/>
    <property type="gene ID" value="LOC119724862"/>
</dbReference>
<dbReference type="GO" id="GO:0003676">
    <property type="term" value="F:nucleic acid binding"/>
    <property type="evidence" value="ECO:0007669"/>
    <property type="project" value="InterPro"/>
</dbReference>
<feature type="compositionally biased region" description="Basic and acidic residues" evidence="8">
    <location>
        <begin position="113"/>
        <end position="123"/>
    </location>
</feature>
<keyword evidence="4" id="KW-0805">Transcription regulation</keyword>
<feature type="compositionally biased region" description="Basic and acidic residues" evidence="8">
    <location>
        <begin position="154"/>
        <end position="172"/>
    </location>
</feature>
<dbReference type="RefSeq" id="XP_038052069.1">
    <property type="nucleotide sequence ID" value="XM_038196141.1"/>
</dbReference>
<dbReference type="RefSeq" id="XP_038052068.1">
    <property type="nucleotide sequence ID" value="XM_038196140.1"/>
</dbReference>
<keyword evidence="10" id="KW-1185">Reference proteome</keyword>
<dbReference type="EnsemblMetazoa" id="XM_038196140.1">
    <property type="protein sequence ID" value="XP_038052068.1"/>
    <property type="gene ID" value="LOC119724862"/>
</dbReference>
<feature type="compositionally biased region" description="Acidic residues" evidence="8">
    <location>
        <begin position="125"/>
        <end position="135"/>
    </location>
</feature>
<dbReference type="GO" id="GO:0006390">
    <property type="term" value="P:mitochondrial transcription"/>
    <property type="evidence" value="ECO:0007669"/>
    <property type="project" value="TreeGrafter"/>
</dbReference>
<accession>A0A913ZLY1</accession>
<evidence type="ECO:0000256" key="2">
    <source>
        <dbReference type="ARBA" id="ARBA00007692"/>
    </source>
</evidence>
<sequence>MATKMLLRSGTCNQLLEVLNGPARSVPALTNCSTCPRFSFEPTSKPITTKGRVESSSRRQITSVSLASGATGTEHVASLRFHKAPPSFHLCKRLLSDSKTEDGNGKACSSSEDTEKTDSRSLQESEQEQESDDLDILDKDTKELSESSIKITERDLFNSESSESKHVERTETGSENSLQHVHSKTRDDVENVEEVKDETSVSLIIRTKPEHELDFIDDQEAVDILAPRETPTVLEEFIQPYLPTESLTLATYVDHSPTLQKLVELGVDLSKVEKKAKIGNMLIKMDFDRHMKDKIILLHSVGMTSATGLGRFLTINPFFLTEDLENLKTRLRYLRSKKFSEDAITQVLNRAPYFLSFSVERVDSKLGFYQKELSLTGNELRNIITKTPKLVTFKIQRVKENIFVCRQQLGFTTFELKNLILKEPKLLLRGKEKLIGMFDYLHNHMGIPHKQILKNPTVFNGRVFRMQERHQFLRFHGRAQYDPTQPGYVALERLAKLPDDVFCQEIAKSSKEEYDNFLKTL</sequence>
<dbReference type="InterPro" id="IPR003690">
    <property type="entry name" value="MTERF"/>
</dbReference>
<evidence type="ECO:0000256" key="8">
    <source>
        <dbReference type="SAM" id="MobiDB-lite"/>
    </source>
</evidence>
<comment type="subcellular location">
    <subcellularLocation>
        <location evidence="1">Mitochondrion</location>
    </subcellularLocation>
</comment>
<dbReference type="OrthoDB" id="637682at2759"/>
<evidence type="ECO:0000256" key="4">
    <source>
        <dbReference type="ARBA" id="ARBA00023015"/>
    </source>
</evidence>
<dbReference type="GO" id="GO:0005739">
    <property type="term" value="C:mitochondrion"/>
    <property type="evidence" value="ECO:0007669"/>
    <property type="project" value="UniProtKB-SubCell"/>
</dbReference>
<dbReference type="Gene3D" id="1.25.70.10">
    <property type="entry name" value="Transcription termination factor 3, mitochondrial"/>
    <property type="match status" value="1"/>
</dbReference>
<name>A0A913ZLY1_PATMI</name>
<dbReference type="FunFam" id="1.25.70.10:FF:000002">
    <property type="entry name" value="transcription termination factor 3, mitochondrial"/>
    <property type="match status" value="1"/>
</dbReference>
<feature type="region of interest" description="Disordered" evidence="8">
    <location>
        <begin position="154"/>
        <end position="188"/>
    </location>
</feature>
<dbReference type="GeneID" id="119724862"/>
<keyword evidence="5" id="KW-0496">Mitochondrion</keyword>
<dbReference type="GO" id="GO:0006355">
    <property type="term" value="P:regulation of DNA-templated transcription"/>
    <property type="evidence" value="ECO:0007669"/>
    <property type="project" value="UniProtKB-ARBA"/>
</dbReference>
<reference evidence="9" key="1">
    <citation type="submission" date="2022-11" db="UniProtKB">
        <authorList>
            <consortium name="EnsemblMetazoa"/>
        </authorList>
    </citation>
    <scope>IDENTIFICATION</scope>
</reference>
<dbReference type="Pfam" id="PF02536">
    <property type="entry name" value="mTERF"/>
    <property type="match status" value="1"/>
</dbReference>
<evidence type="ECO:0000256" key="3">
    <source>
        <dbReference type="ARBA" id="ARBA00022946"/>
    </source>
</evidence>
<organism evidence="9 10">
    <name type="scientific">Patiria miniata</name>
    <name type="common">Bat star</name>
    <name type="synonym">Asterina miniata</name>
    <dbReference type="NCBI Taxonomy" id="46514"/>
    <lineage>
        <taxon>Eukaryota</taxon>
        <taxon>Metazoa</taxon>
        <taxon>Echinodermata</taxon>
        <taxon>Eleutherozoa</taxon>
        <taxon>Asterozoa</taxon>
        <taxon>Asteroidea</taxon>
        <taxon>Valvatacea</taxon>
        <taxon>Valvatida</taxon>
        <taxon>Asterinidae</taxon>
        <taxon>Patiria</taxon>
    </lineage>
</organism>
<dbReference type="OMA" id="NSIARCP"/>
<dbReference type="EnsemblMetazoa" id="XM_038196141.1">
    <property type="protein sequence ID" value="XP_038052069.1"/>
    <property type="gene ID" value="LOC119724862"/>
</dbReference>
<evidence type="ECO:0000256" key="6">
    <source>
        <dbReference type="ARBA" id="ARBA00023163"/>
    </source>
</evidence>
<protein>
    <recommendedName>
        <fullName evidence="7">Transcription termination factor 3, mitochondrial</fullName>
    </recommendedName>
</protein>
<evidence type="ECO:0000256" key="5">
    <source>
        <dbReference type="ARBA" id="ARBA00023128"/>
    </source>
</evidence>
<dbReference type="InterPro" id="IPR038538">
    <property type="entry name" value="MTERF_sf"/>
</dbReference>
<feature type="region of interest" description="Disordered" evidence="8">
    <location>
        <begin position="98"/>
        <end position="138"/>
    </location>
</feature>
<dbReference type="CTD" id="51001"/>
<dbReference type="PANTHER" id="PTHR13068:SF112">
    <property type="entry name" value="TRANSCRIPTION TERMINATION FACTOR 3, MITOCHONDRIAL"/>
    <property type="match status" value="1"/>
</dbReference>
<dbReference type="GO" id="GO:0061668">
    <property type="term" value="P:mitochondrial ribosome assembly"/>
    <property type="evidence" value="ECO:0007669"/>
    <property type="project" value="TreeGrafter"/>
</dbReference>